<dbReference type="AlphaFoldDB" id="A0A8C5ELN8"/>
<evidence type="ECO:0000313" key="3">
    <source>
        <dbReference type="Ensembl" id="ENSGWIP00000021618.1"/>
    </source>
</evidence>
<dbReference type="InterPro" id="IPR002087">
    <property type="entry name" value="Anti_prolifrtn"/>
</dbReference>
<keyword evidence="4" id="KW-1185">Reference proteome</keyword>
<dbReference type="SMART" id="SM00099">
    <property type="entry name" value="btg1"/>
    <property type="match status" value="1"/>
</dbReference>
<proteinExistence type="inferred from homology"/>
<evidence type="ECO:0000313" key="4">
    <source>
        <dbReference type="Proteomes" id="UP000694680"/>
    </source>
</evidence>
<protein>
    <submittedName>
        <fullName evidence="3">B-cell translocation gene 3</fullName>
    </submittedName>
</protein>
<accession>A0A8C5ELN8</accession>
<dbReference type="Pfam" id="PF07742">
    <property type="entry name" value="BTG"/>
    <property type="match status" value="1"/>
</dbReference>
<organism evidence="3 4">
    <name type="scientific">Gouania willdenowi</name>
    <name type="common">Blunt-snouted clingfish</name>
    <name type="synonym">Lepadogaster willdenowi</name>
    <dbReference type="NCBI Taxonomy" id="441366"/>
    <lineage>
        <taxon>Eukaryota</taxon>
        <taxon>Metazoa</taxon>
        <taxon>Chordata</taxon>
        <taxon>Craniata</taxon>
        <taxon>Vertebrata</taxon>
        <taxon>Euteleostomi</taxon>
        <taxon>Actinopterygii</taxon>
        <taxon>Neopterygii</taxon>
        <taxon>Teleostei</taxon>
        <taxon>Neoteleostei</taxon>
        <taxon>Acanthomorphata</taxon>
        <taxon>Ovalentaria</taxon>
        <taxon>Blenniimorphae</taxon>
        <taxon>Blenniiformes</taxon>
        <taxon>Gobiesocoidei</taxon>
        <taxon>Gobiesocidae</taxon>
        <taxon>Gobiesocinae</taxon>
        <taxon>Gouania</taxon>
    </lineage>
</organism>
<dbReference type="GO" id="GO:0005737">
    <property type="term" value="C:cytoplasm"/>
    <property type="evidence" value="ECO:0007669"/>
    <property type="project" value="TreeGrafter"/>
</dbReference>
<dbReference type="Gene3D" id="3.90.640.90">
    <property type="entry name" value="Anti-proliferative protein, N-terminal domain"/>
    <property type="match status" value="1"/>
</dbReference>
<dbReference type="InterPro" id="IPR036054">
    <property type="entry name" value="BTG-like_sf"/>
</dbReference>
<feature type="domain" description="Anti-proliferative protein" evidence="2">
    <location>
        <begin position="27"/>
        <end position="130"/>
    </location>
</feature>
<dbReference type="PRINTS" id="PR00310">
    <property type="entry name" value="ANTIPRLFBTG1"/>
</dbReference>
<dbReference type="PANTHER" id="PTHR22978:SF6">
    <property type="entry name" value="PROTEIN BTG3"/>
    <property type="match status" value="1"/>
</dbReference>
<dbReference type="PANTHER" id="PTHR22978">
    <property type="entry name" value="B-CELL TRANSLOCATION GENE"/>
    <property type="match status" value="1"/>
</dbReference>
<comment type="similarity">
    <text evidence="1">Belongs to the BTG family.</text>
</comment>
<dbReference type="GO" id="GO:0005634">
    <property type="term" value="C:nucleus"/>
    <property type="evidence" value="ECO:0007669"/>
    <property type="project" value="TreeGrafter"/>
</dbReference>
<name>A0A8C5ELN8_GOUWI</name>
<dbReference type="SUPFAM" id="SSF160696">
    <property type="entry name" value="BTG domain-like"/>
    <property type="match status" value="1"/>
</dbReference>
<sequence length="168" mass="19917">HVFDVYHNIHFYYFTYKVRLNEIKCMMRTEIAALIIFLKRLVKMRNKVDVEKISLFAERLAVAHQEMFKGHWFSENPSKGQAYMNKFHRYDPELLRACRKSGVQYRDLGLPRELTLWVDPGELCGRGVTKTQTPILHSIFLDFLIICDCGIHVLNRKMQSKPFSFFLL</sequence>
<evidence type="ECO:0000259" key="2">
    <source>
        <dbReference type="SMART" id="SM00099"/>
    </source>
</evidence>
<dbReference type="Ensembl" id="ENSGWIT00000023711.1">
    <property type="protein sequence ID" value="ENSGWIP00000021618.1"/>
    <property type="gene ID" value="ENSGWIG00000011650.1"/>
</dbReference>
<dbReference type="InterPro" id="IPR033332">
    <property type="entry name" value="BTG"/>
</dbReference>
<reference evidence="3" key="1">
    <citation type="submission" date="2020-06" db="EMBL/GenBank/DDBJ databases">
        <authorList>
            <consortium name="Wellcome Sanger Institute Data Sharing"/>
        </authorList>
    </citation>
    <scope>NUCLEOTIDE SEQUENCE [LARGE SCALE GENOMIC DNA]</scope>
</reference>
<reference evidence="3" key="2">
    <citation type="submission" date="2025-08" db="UniProtKB">
        <authorList>
            <consortium name="Ensembl"/>
        </authorList>
    </citation>
    <scope>IDENTIFICATION</scope>
</reference>
<evidence type="ECO:0000256" key="1">
    <source>
        <dbReference type="ARBA" id="ARBA00007989"/>
    </source>
</evidence>
<reference evidence="3" key="3">
    <citation type="submission" date="2025-09" db="UniProtKB">
        <authorList>
            <consortium name="Ensembl"/>
        </authorList>
    </citation>
    <scope>IDENTIFICATION</scope>
</reference>
<dbReference type="Proteomes" id="UP000694680">
    <property type="component" value="Chromosome 14"/>
</dbReference>